<dbReference type="SUPFAM" id="SSF109604">
    <property type="entry name" value="HD-domain/PDEase-like"/>
    <property type="match status" value="1"/>
</dbReference>
<dbReference type="PANTHER" id="PTHR11347">
    <property type="entry name" value="CYCLIC NUCLEOTIDE PHOSPHODIESTERASE"/>
    <property type="match status" value="1"/>
</dbReference>
<evidence type="ECO:0000256" key="1">
    <source>
        <dbReference type="ARBA" id="ARBA00022723"/>
    </source>
</evidence>
<dbReference type="PROSITE" id="PS00126">
    <property type="entry name" value="PDEASE_I_1"/>
    <property type="match status" value="1"/>
</dbReference>
<evidence type="ECO:0000313" key="6">
    <source>
        <dbReference type="EMBL" id="KAF5843138.1"/>
    </source>
</evidence>
<comment type="cofactor">
    <cofactor evidence="3">
        <name>a divalent metal cation</name>
        <dbReference type="ChEBI" id="CHEBI:60240"/>
    </cofactor>
    <text evidence="3">Binds 2 divalent metal cations per subunit. Site 1 may preferentially bind zinc ions, while site 2 has a preference for magnesium and/or manganese ions.</text>
</comment>
<dbReference type="Gene3D" id="1.10.1300.10">
    <property type="entry name" value="3'5'-cyclic nucleotide phosphodiesterase, catalytic domain"/>
    <property type="match status" value="1"/>
</dbReference>
<feature type="compositionally biased region" description="Low complexity" evidence="4">
    <location>
        <begin position="1515"/>
        <end position="1540"/>
    </location>
</feature>
<protein>
    <recommendedName>
        <fullName evidence="3">Phosphodiesterase</fullName>
        <ecNumber evidence="3">3.1.4.-</ecNumber>
    </recommendedName>
</protein>
<evidence type="ECO:0000256" key="2">
    <source>
        <dbReference type="ARBA" id="ARBA00022801"/>
    </source>
</evidence>
<keyword evidence="7" id="KW-1185">Reference proteome</keyword>
<organism evidence="6 7">
    <name type="scientific">Dunaliella salina</name>
    <name type="common">Green alga</name>
    <name type="synonym">Protococcus salinus</name>
    <dbReference type="NCBI Taxonomy" id="3046"/>
    <lineage>
        <taxon>Eukaryota</taxon>
        <taxon>Viridiplantae</taxon>
        <taxon>Chlorophyta</taxon>
        <taxon>core chlorophytes</taxon>
        <taxon>Chlorophyceae</taxon>
        <taxon>CS clade</taxon>
        <taxon>Chlamydomonadales</taxon>
        <taxon>Dunaliellaceae</taxon>
        <taxon>Dunaliella</taxon>
    </lineage>
</organism>
<dbReference type="PRINTS" id="PR00387">
    <property type="entry name" value="PDIESTERASE1"/>
</dbReference>
<feature type="compositionally biased region" description="Basic and acidic residues" evidence="4">
    <location>
        <begin position="612"/>
        <end position="621"/>
    </location>
</feature>
<feature type="compositionally biased region" description="Low complexity" evidence="4">
    <location>
        <begin position="684"/>
        <end position="704"/>
    </location>
</feature>
<dbReference type="EMBL" id="MU069448">
    <property type="protein sequence ID" value="KAF5843138.1"/>
    <property type="molecule type" value="Genomic_DNA"/>
</dbReference>
<evidence type="ECO:0000256" key="4">
    <source>
        <dbReference type="SAM" id="MobiDB-lite"/>
    </source>
</evidence>
<gene>
    <name evidence="6" type="ORF">DUNSADRAFT_2175</name>
</gene>
<feature type="domain" description="PDEase" evidence="5">
    <location>
        <begin position="1289"/>
        <end position="1659"/>
    </location>
</feature>
<dbReference type="InterPro" id="IPR002073">
    <property type="entry name" value="PDEase_catalytic_dom"/>
</dbReference>
<feature type="compositionally biased region" description="Gly residues" evidence="4">
    <location>
        <begin position="577"/>
        <end position="599"/>
    </location>
</feature>
<dbReference type="CDD" id="cd00077">
    <property type="entry name" value="HDc"/>
    <property type="match status" value="1"/>
</dbReference>
<dbReference type="Proteomes" id="UP000815325">
    <property type="component" value="Unassembled WGS sequence"/>
</dbReference>
<evidence type="ECO:0000259" key="5">
    <source>
        <dbReference type="PROSITE" id="PS51845"/>
    </source>
</evidence>
<feature type="region of interest" description="Disordered" evidence="4">
    <location>
        <begin position="1512"/>
        <end position="1540"/>
    </location>
</feature>
<keyword evidence="1 3" id="KW-0479">Metal-binding</keyword>
<name>A0ABQ7H8G1_DUNSA</name>
<proteinExistence type="inferred from homology"/>
<feature type="region of interest" description="Disordered" evidence="4">
    <location>
        <begin position="540"/>
        <end position="633"/>
    </location>
</feature>
<evidence type="ECO:0000256" key="3">
    <source>
        <dbReference type="RuleBase" id="RU363067"/>
    </source>
</evidence>
<comment type="caution">
    <text evidence="6">The sequence shown here is derived from an EMBL/GenBank/DDBJ whole genome shotgun (WGS) entry which is preliminary data.</text>
</comment>
<feature type="region of interest" description="Disordered" evidence="4">
    <location>
        <begin position="672"/>
        <end position="714"/>
    </location>
</feature>
<dbReference type="EC" id="3.1.4.-" evidence="3"/>
<feature type="region of interest" description="Disordered" evidence="4">
    <location>
        <begin position="737"/>
        <end position="770"/>
    </location>
</feature>
<evidence type="ECO:0000313" key="7">
    <source>
        <dbReference type="Proteomes" id="UP000815325"/>
    </source>
</evidence>
<feature type="compositionally biased region" description="Gly residues" evidence="4">
    <location>
        <begin position="753"/>
        <end position="767"/>
    </location>
</feature>
<sequence length="1670" mass="173143">MSDPNEPPGLLQAVLEQACHAGPWADGANGGSGLPVAYLEPSSFRQRANSLGLTAALIALDEKVEAGDDFAGAVEVLAVSDGMTALMNAPDHTSAAEGFRHSVRTSMALKAQFTGLSKLYRHGYKHPTVMRRIFYNKNKAAEAYKVWQLPCLAQTEGRTYQHAFIYVAWDKEESQGSYAALIQEHLGLAFTPAIVSVLNNQGLIVYQNAASMAALGVQGLKHCAAGCHCSFNLLEELFAAEPQALQEMRAVTQSNDMWCKVLKIRSKELRKWLGSGVGDVWHQVQVSHTLCPETLQDLFVVAQVDVTADILAQHRLAVLQAENKDLHYTTVWLEEQKEKVHETNLRLKESLVEALAARDMSLECEDTFIDIESPTDKAIQLLNKFLEGQEVTVREVLAVRDVLLAAGPDDFLQPVNFREQMDAQMTGTMDEDVGRSLMDMLLPTRGLSISRPSHSSFTSARLTPNPSHTCDPAEDGEVQALKPRLATSHPPSAFDLRVVKTSSSGAEDASAGLPKLGMCGPSFVGDQGLIDRRSLGVLTEQGRAGSNTSTATVGAGVRKSEGGAPASKGGLQDGVAATGGGKNGGGSAATPAGGGGGSGKPWSFFGLGFKGGRREQSEQQAKHRKSKSSCGGCSLGPISHALEGSWSAEGAQADGGIAAAAAATAAAAVQGSQGDVLQGPSITAGGAAEGGRAAQPPAAPEAGSGAPGQGVKRGEEGFAANSVGAAASCCRQAAGPCADSREGVGKASARNRGSGGGSSGGGGGGAGVEASGEPLELLQAFAPFAEPGTQAAAAGAIASSVKQSGNPVVTAPTLPTIAPPAGKDGLAPPGVSALTASSAAAAQAVAASAAAAAAQNQGGGREGALASPGNSQPPSIPLPLEAAAQALQLGGDPFVHALHALWESGHLKTEHLSHACAPSANTPAAGVGAAGTVTERPRGCNFGGFSASSPNPTLPMPVLQQQQGGLGLRTRHVSSISSGAGLEAGSGLGQQLRMRLGVMGGYGGGGTGSVGEGPLPLPNYHHPSCRAGALGSGLSGLGLGIGGGGWGMSPPKNSHSSFMRGQWAASRPRSGPCVLRSHTHSKSVTIAPEGLQTDGGQSGGRREVDHMEGGGVGSAVRSEPHNACLVSSSASGASPAEVFNSLQDLEKGCYSSNAGGGQQLQLQVPAGGGGTVVGSPRHGSSSIACSCGRSNGALSRNANLVRGPGLNGRTSLVGHSMRSSSSTGEADVDGEDSGYSLPVGSCPTCSSLTVATTSQRPGRATQQDLLVCSPSGSSPSFPPTKHVAAMMHMWRNPPDHLAPVLAAADEWWWDAFELNDATNGRPLSTLAFALLTRHYVDELKGCCVDETRLARFLMRLEDAYLDNPYHNRVHATDVLQWTHMLMKRGGVLRSLQLCDAGTLAAILSAVVHDVGHKGLNNDFLIRSGDTLALLYNDMSPMENHHLAATFQLLAQDHYNFLARAPKEVRDTIRKQIITMVLATDMKQHFSHTSLFKSKVGASAHETEDSLVAPVNVSGASQSQHQQPQPHAPTAADAQPEPTAAVAAAELEQDDELKSLALAVALKCADLGNLAAPKEVHKRWVAHLEEEYFQQGDREKVNGMQVSPLMDRNRAGVSKSQPGFFSIVGRPLFKTFTQAFPGARPILDGANANFAYWKKVEEERNQQQASSAGQA</sequence>
<dbReference type="PROSITE" id="PS51845">
    <property type="entry name" value="PDEASE_I_2"/>
    <property type="match status" value="1"/>
</dbReference>
<reference evidence="6" key="1">
    <citation type="submission" date="2017-08" db="EMBL/GenBank/DDBJ databases">
        <authorList>
            <person name="Polle J.E."/>
            <person name="Barry K."/>
            <person name="Cushman J."/>
            <person name="Schmutz J."/>
            <person name="Tran D."/>
            <person name="Hathwaick L.T."/>
            <person name="Yim W.C."/>
            <person name="Jenkins J."/>
            <person name="Mckie-Krisberg Z.M."/>
            <person name="Prochnik S."/>
            <person name="Lindquist E."/>
            <person name="Dockter R.B."/>
            <person name="Adam C."/>
            <person name="Molina H."/>
            <person name="Bunkerborg J."/>
            <person name="Jin E."/>
            <person name="Buchheim M."/>
            <person name="Magnuson J."/>
        </authorList>
    </citation>
    <scope>NUCLEOTIDE SEQUENCE</scope>
    <source>
        <strain evidence="6">CCAP 19/18</strain>
    </source>
</reference>
<dbReference type="InterPro" id="IPR003607">
    <property type="entry name" value="HD/PDEase_dom"/>
</dbReference>
<dbReference type="InterPro" id="IPR036971">
    <property type="entry name" value="PDEase_catalytic_dom_sf"/>
</dbReference>
<dbReference type="Pfam" id="PF00233">
    <property type="entry name" value="PDEase_I"/>
    <property type="match status" value="1"/>
</dbReference>
<feature type="region of interest" description="Disordered" evidence="4">
    <location>
        <begin position="1198"/>
        <end position="1233"/>
    </location>
</feature>
<keyword evidence="2 3" id="KW-0378">Hydrolase</keyword>
<dbReference type="InterPro" id="IPR023088">
    <property type="entry name" value="PDEase"/>
</dbReference>
<accession>A0ABQ7H8G1</accession>
<dbReference type="InterPro" id="IPR023174">
    <property type="entry name" value="PDEase_CS"/>
</dbReference>
<comment type="similarity">
    <text evidence="3">Belongs to the cyclic nucleotide phosphodiesterase family.</text>
</comment>